<feature type="transmembrane region" description="Helical" evidence="8">
    <location>
        <begin position="59"/>
        <end position="81"/>
    </location>
</feature>
<evidence type="ECO:0000256" key="6">
    <source>
        <dbReference type="ARBA" id="ARBA00022989"/>
    </source>
</evidence>
<dbReference type="OrthoDB" id="9805563at2"/>
<keyword evidence="7 8" id="KW-0472">Membrane</keyword>
<evidence type="ECO:0000313" key="9">
    <source>
        <dbReference type="EMBL" id="RIJ22241.1"/>
    </source>
</evidence>
<evidence type="ECO:0000256" key="7">
    <source>
        <dbReference type="ARBA" id="ARBA00023136"/>
    </source>
</evidence>
<dbReference type="PANTHER" id="PTHR36838:SF4">
    <property type="entry name" value="AUXIN EFFLUX CARRIER FAMILY PROTEIN"/>
    <property type="match status" value="1"/>
</dbReference>
<evidence type="ECO:0000256" key="4">
    <source>
        <dbReference type="ARBA" id="ARBA00022475"/>
    </source>
</evidence>
<dbReference type="Proteomes" id="UP000265431">
    <property type="component" value="Unassembled WGS sequence"/>
</dbReference>
<dbReference type="AlphaFoldDB" id="A0A399QUW3"/>
<name>A0A399QUW3_9PROT</name>
<keyword evidence="5 8" id="KW-0812">Transmembrane</keyword>
<reference evidence="9 10" key="1">
    <citation type="submission" date="2018-08" db="EMBL/GenBank/DDBJ databases">
        <title>Henriciella mobilis sp. nov., isolated from seawater.</title>
        <authorList>
            <person name="Cheng H."/>
            <person name="Wu Y.-H."/>
            <person name="Xu X.-W."/>
            <person name="Guo L.-L."/>
        </authorList>
    </citation>
    <scope>NUCLEOTIDE SEQUENCE [LARGE SCALE GENOMIC DNA]</scope>
    <source>
        <strain evidence="9 10">CCUG66934</strain>
    </source>
</reference>
<evidence type="ECO:0000313" key="10">
    <source>
        <dbReference type="Proteomes" id="UP000265431"/>
    </source>
</evidence>
<feature type="transmembrane region" description="Helical" evidence="8">
    <location>
        <begin position="123"/>
        <end position="145"/>
    </location>
</feature>
<feature type="transmembrane region" description="Helical" evidence="8">
    <location>
        <begin position="166"/>
        <end position="187"/>
    </location>
</feature>
<evidence type="ECO:0000256" key="5">
    <source>
        <dbReference type="ARBA" id="ARBA00022692"/>
    </source>
</evidence>
<dbReference type="GO" id="GO:0055085">
    <property type="term" value="P:transmembrane transport"/>
    <property type="evidence" value="ECO:0007669"/>
    <property type="project" value="InterPro"/>
</dbReference>
<dbReference type="InterPro" id="IPR004776">
    <property type="entry name" value="Mem_transp_PIN-like"/>
</dbReference>
<keyword evidence="6 8" id="KW-1133">Transmembrane helix</keyword>
<dbReference type="InterPro" id="IPR038770">
    <property type="entry name" value="Na+/solute_symporter_sf"/>
</dbReference>
<protein>
    <submittedName>
        <fullName evidence="9">AEC family transporter</fullName>
    </submittedName>
</protein>
<comment type="similarity">
    <text evidence="2">Belongs to the auxin efflux carrier (TC 2.A.69) family.</text>
</comment>
<keyword evidence="3" id="KW-0813">Transport</keyword>
<feature type="transmembrane region" description="Helical" evidence="8">
    <location>
        <begin position="227"/>
        <end position="246"/>
    </location>
</feature>
<feature type="transmembrane region" description="Helical" evidence="8">
    <location>
        <begin position="6"/>
        <end position="22"/>
    </location>
</feature>
<sequence>MSAFLSALVPVILIVALGRFLGWRKTITDDGWRAIERLAYVVLFPALIIRALANAPFEKAPWALMALLIAAQCLLGGFGLLARRWPGIRRPEVGSIIQSNVRWNTFVALSIASALFGDEGLALVSIAAAAMIPAANVLSVAALTSHAEREGLPKRNPVKELLRNPLIIACAVGGLLAALNIEIPPLLDLSIDLLGQGTIALGLLAAGAGMDIAALGRSGLKTVSWSLVRLIGLPILAIGGALVLGISGTPLAIAVISASVPTATSSYILARQLGGDAPLAANLIAMQTVLSLITMPLIWFACLSFGLF</sequence>
<dbReference type="Gene3D" id="1.20.1530.20">
    <property type="match status" value="1"/>
</dbReference>
<dbReference type="EMBL" id="QWGB01000007">
    <property type="protein sequence ID" value="RIJ22241.1"/>
    <property type="molecule type" value="Genomic_DNA"/>
</dbReference>
<comment type="caution">
    <text evidence="9">The sequence shown here is derived from an EMBL/GenBank/DDBJ whole genome shotgun (WGS) entry which is preliminary data.</text>
</comment>
<comment type="subcellular location">
    <subcellularLocation>
        <location evidence="1">Cell membrane</location>
        <topology evidence="1">Multi-pass membrane protein</topology>
    </subcellularLocation>
</comment>
<feature type="transmembrane region" description="Helical" evidence="8">
    <location>
        <begin position="282"/>
        <end position="307"/>
    </location>
</feature>
<keyword evidence="4" id="KW-1003">Cell membrane</keyword>
<gene>
    <name evidence="9" type="ORF">D1224_11845</name>
</gene>
<feature type="transmembrane region" description="Helical" evidence="8">
    <location>
        <begin position="34"/>
        <end position="53"/>
    </location>
</feature>
<accession>A0A399QUW3</accession>
<evidence type="ECO:0000256" key="8">
    <source>
        <dbReference type="SAM" id="Phobius"/>
    </source>
</evidence>
<evidence type="ECO:0000256" key="3">
    <source>
        <dbReference type="ARBA" id="ARBA00022448"/>
    </source>
</evidence>
<evidence type="ECO:0000256" key="2">
    <source>
        <dbReference type="ARBA" id="ARBA00010145"/>
    </source>
</evidence>
<feature type="transmembrane region" description="Helical" evidence="8">
    <location>
        <begin position="101"/>
        <end position="117"/>
    </location>
</feature>
<dbReference type="GO" id="GO:0005886">
    <property type="term" value="C:plasma membrane"/>
    <property type="evidence" value="ECO:0007669"/>
    <property type="project" value="UniProtKB-SubCell"/>
</dbReference>
<dbReference type="PANTHER" id="PTHR36838">
    <property type="entry name" value="AUXIN EFFLUX CARRIER FAMILY PROTEIN"/>
    <property type="match status" value="1"/>
</dbReference>
<keyword evidence="10" id="KW-1185">Reference proteome</keyword>
<dbReference type="RefSeq" id="WP_119380160.1">
    <property type="nucleotide sequence ID" value="NZ_QWGB01000007.1"/>
</dbReference>
<feature type="transmembrane region" description="Helical" evidence="8">
    <location>
        <begin position="193"/>
        <end position="215"/>
    </location>
</feature>
<evidence type="ECO:0000256" key="1">
    <source>
        <dbReference type="ARBA" id="ARBA00004651"/>
    </source>
</evidence>
<dbReference type="Pfam" id="PF03547">
    <property type="entry name" value="Mem_trans"/>
    <property type="match status" value="1"/>
</dbReference>
<proteinExistence type="inferred from homology"/>
<organism evidence="9 10">
    <name type="scientific">Henriciella barbarensis</name>
    <dbReference type="NCBI Taxonomy" id="86342"/>
    <lineage>
        <taxon>Bacteria</taxon>
        <taxon>Pseudomonadati</taxon>
        <taxon>Pseudomonadota</taxon>
        <taxon>Alphaproteobacteria</taxon>
        <taxon>Hyphomonadales</taxon>
        <taxon>Hyphomonadaceae</taxon>
        <taxon>Henriciella</taxon>
    </lineage>
</organism>